<feature type="domain" description="Protein kinase" evidence="1">
    <location>
        <begin position="69"/>
        <end position="252"/>
    </location>
</feature>
<dbReference type="GO" id="GO:0005524">
    <property type="term" value="F:ATP binding"/>
    <property type="evidence" value="ECO:0007669"/>
    <property type="project" value="InterPro"/>
</dbReference>
<dbReference type="SUPFAM" id="SSF56112">
    <property type="entry name" value="Protein kinase-like (PK-like)"/>
    <property type="match status" value="1"/>
</dbReference>
<keyword evidence="3" id="KW-1185">Reference proteome</keyword>
<protein>
    <recommendedName>
        <fullName evidence="1">Protein kinase domain-containing protein</fullName>
    </recommendedName>
</protein>
<proteinExistence type="predicted"/>
<dbReference type="Pfam" id="PF00069">
    <property type="entry name" value="Pkinase"/>
    <property type="match status" value="1"/>
</dbReference>
<organism evidence="2 3">
    <name type="scientific">Diplogelasinospora grovesii</name>
    <dbReference type="NCBI Taxonomy" id="303347"/>
    <lineage>
        <taxon>Eukaryota</taxon>
        <taxon>Fungi</taxon>
        <taxon>Dikarya</taxon>
        <taxon>Ascomycota</taxon>
        <taxon>Pezizomycotina</taxon>
        <taxon>Sordariomycetes</taxon>
        <taxon>Sordariomycetidae</taxon>
        <taxon>Sordariales</taxon>
        <taxon>Diplogelasinosporaceae</taxon>
        <taxon>Diplogelasinospora</taxon>
    </lineage>
</organism>
<dbReference type="InterPro" id="IPR000719">
    <property type="entry name" value="Prot_kinase_dom"/>
</dbReference>
<accession>A0AAN6S351</accession>
<dbReference type="EMBL" id="MU853837">
    <property type="protein sequence ID" value="KAK3938106.1"/>
    <property type="molecule type" value="Genomic_DNA"/>
</dbReference>
<evidence type="ECO:0000313" key="3">
    <source>
        <dbReference type="Proteomes" id="UP001303473"/>
    </source>
</evidence>
<dbReference type="Gene3D" id="1.10.510.10">
    <property type="entry name" value="Transferase(Phosphotransferase) domain 1"/>
    <property type="match status" value="1"/>
</dbReference>
<name>A0AAN6S351_9PEZI</name>
<dbReference type="PROSITE" id="PS50011">
    <property type="entry name" value="PROTEIN_KINASE_DOM"/>
    <property type="match status" value="1"/>
</dbReference>
<evidence type="ECO:0000259" key="1">
    <source>
        <dbReference type="PROSITE" id="PS50011"/>
    </source>
</evidence>
<dbReference type="GO" id="GO:0004672">
    <property type="term" value="F:protein kinase activity"/>
    <property type="evidence" value="ECO:0007669"/>
    <property type="project" value="InterPro"/>
</dbReference>
<dbReference type="AlphaFoldDB" id="A0AAN6S351"/>
<evidence type="ECO:0000313" key="2">
    <source>
        <dbReference type="EMBL" id="KAK3938106.1"/>
    </source>
</evidence>
<dbReference type="InterPro" id="IPR011009">
    <property type="entry name" value="Kinase-like_dom_sf"/>
</dbReference>
<sequence>MSNISEPRQVTDIYKFEGMYAMNVDFQRQEYRVCWDGDWRKPPRLGAFPRVDGAIITLVPHSHGVEQLWIRSQVLHYGADSHIRLLDHSDKSQSEEQFPVCKVAVDNRQRQLIEFEFAILRYLRSKAVPVARVHPDPLADENGVFGFQMEKLFGIGLDCIRKYQTDIIKCLNQIHTNGIVHNDFHPGNILKNHKGEVVVIDFGRSGYVGSKIPPGKRLPWWQGDVYSFEVDKVGLERFFGMSKRLRWQFLSV</sequence>
<comment type="caution">
    <text evidence="2">The sequence shown here is derived from an EMBL/GenBank/DDBJ whole genome shotgun (WGS) entry which is preliminary data.</text>
</comment>
<dbReference type="Proteomes" id="UP001303473">
    <property type="component" value="Unassembled WGS sequence"/>
</dbReference>
<gene>
    <name evidence="2" type="ORF">QBC46DRAFT_318334</name>
</gene>
<reference evidence="3" key="1">
    <citation type="journal article" date="2023" name="Mol. Phylogenet. Evol.">
        <title>Genome-scale phylogeny and comparative genomics of the fungal order Sordariales.</title>
        <authorList>
            <person name="Hensen N."/>
            <person name="Bonometti L."/>
            <person name="Westerberg I."/>
            <person name="Brannstrom I.O."/>
            <person name="Guillou S."/>
            <person name="Cros-Aarteil S."/>
            <person name="Calhoun S."/>
            <person name="Haridas S."/>
            <person name="Kuo A."/>
            <person name="Mondo S."/>
            <person name="Pangilinan J."/>
            <person name="Riley R."/>
            <person name="LaButti K."/>
            <person name="Andreopoulos B."/>
            <person name="Lipzen A."/>
            <person name="Chen C."/>
            <person name="Yan M."/>
            <person name="Daum C."/>
            <person name="Ng V."/>
            <person name="Clum A."/>
            <person name="Steindorff A."/>
            <person name="Ohm R.A."/>
            <person name="Martin F."/>
            <person name="Silar P."/>
            <person name="Natvig D.O."/>
            <person name="Lalanne C."/>
            <person name="Gautier V."/>
            <person name="Ament-Velasquez S.L."/>
            <person name="Kruys A."/>
            <person name="Hutchinson M.I."/>
            <person name="Powell A.J."/>
            <person name="Barry K."/>
            <person name="Miller A.N."/>
            <person name="Grigoriev I.V."/>
            <person name="Debuchy R."/>
            <person name="Gladieux P."/>
            <person name="Hiltunen Thoren M."/>
            <person name="Johannesson H."/>
        </authorList>
    </citation>
    <scope>NUCLEOTIDE SEQUENCE [LARGE SCALE GENOMIC DNA]</scope>
    <source>
        <strain evidence="3">CBS 340.73</strain>
    </source>
</reference>